<dbReference type="InterPro" id="IPR011711">
    <property type="entry name" value="GntR_C"/>
</dbReference>
<dbReference type="GO" id="GO:0003677">
    <property type="term" value="F:DNA binding"/>
    <property type="evidence" value="ECO:0007669"/>
    <property type="project" value="UniProtKB-KW"/>
</dbReference>
<keyword evidence="2" id="KW-0238">DNA-binding</keyword>
<dbReference type="InterPro" id="IPR036390">
    <property type="entry name" value="WH_DNA-bd_sf"/>
</dbReference>
<dbReference type="STRING" id="580166.AUP43_03565"/>
<evidence type="ECO:0000313" key="5">
    <source>
        <dbReference type="EMBL" id="KZD01027.1"/>
    </source>
</evidence>
<keyword evidence="1" id="KW-0805">Transcription regulation</keyword>
<comment type="caution">
    <text evidence="5">The sequence shown here is derived from an EMBL/GenBank/DDBJ whole genome shotgun (WGS) entry which is preliminary data.</text>
</comment>
<dbReference type="Pfam" id="PF00392">
    <property type="entry name" value="GntR"/>
    <property type="match status" value="1"/>
</dbReference>
<keyword evidence="3" id="KW-0804">Transcription</keyword>
<evidence type="ECO:0000256" key="3">
    <source>
        <dbReference type="ARBA" id="ARBA00023163"/>
    </source>
</evidence>
<evidence type="ECO:0000313" key="6">
    <source>
        <dbReference type="Proteomes" id="UP000076400"/>
    </source>
</evidence>
<dbReference type="InterPro" id="IPR000524">
    <property type="entry name" value="Tscrpt_reg_HTH_GntR"/>
</dbReference>
<dbReference type="PANTHER" id="PTHR43537:SF24">
    <property type="entry name" value="GLUCONATE OPERON TRANSCRIPTIONAL REPRESSOR"/>
    <property type="match status" value="1"/>
</dbReference>
<dbReference type="InterPro" id="IPR008920">
    <property type="entry name" value="TF_FadR/GntR_C"/>
</dbReference>
<dbReference type="SUPFAM" id="SSF46785">
    <property type="entry name" value="Winged helix' DNA-binding domain"/>
    <property type="match status" value="1"/>
</dbReference>
<sequence>MNVATPAKGARAVEQAYDYLKNAILSGEFAARMHLREGAIATQLGLSRTPVREAFRRLGAEGWLEITPNAGVKVAEWSPRDIEEVFEVRMLIESRVAGRAAQRATEAQIERLRALAEQMSAMADCPVDQVLDERSTVNAEFHELLVEAAGSQRLKRLLDLVVEIPMVKWVFGSYQPAEIRRSAAHHHEIVAALEAHDAEWASAAMKSHILSAHHAVMRRLRQLDSAPNQDQ</sequence>
<dbReference type="CDD" id="cd07377">
    <property type="entry name" value="WHTH_GntR"/>
    <property type="match status" value="1"/>
</dbReference>
<feature type="domain" description="HTH gntR-type" evidence="4">
    <location>
        <begin position="10"/>
        <end position="77"/>
    </location>
</feature>
<dbReference type="Gene3D" id="1.10.10.10">
    <property type="entry name" value="Winged helix-like DNA-binding domain superfamily/Winged helix DNA-binding domain"/>
    <property type="match status" value="1"/>
</dbReference>
<dbReference type="Gene3D" id="1.20.120.530">
    <property type="entry name" value="GntR ligand-binding domain-like"/>
    <property type="match status" value="1"/>
</dbReference>
<gene>
    <name evidence="5" type="ORF">AUP43_03565</name>
</gene>
<dbReference type="EMBL" id="LPXN01000160">
    <property type="protein sequence ID" value="KZD01027.1"/>
    <property type="molecule type" value="Genomic_DNA"/>
</dbReference>
<evidence type="ECO:0000256" key="1">
    <source>
        <dbReference type="ARBA" id="ARBA00023015"/>
    </source>
</evidence>
<dbReference type="SMART" id="SM00895">
    <property type="entry name" value="FCD"/>
    <property type="match status" value="1"/>
</dbReference>
<dbReference type="Proteomes" id="UP000076400">
    <property type="component" value="Unassembled WGS sequence"/>
</dbReference>
<evidence type="ECO:0000259" key="4">
    <source>
        <dbReference type="PROSITE" id="PS50949"/>
    </source>
</evidence>
<dbReference type="Pfam" id="PF07729">
    <property type="entry name" value="FCD"/>
    <property type="match status" value="1"/>
</dbReference>
<keyword evidence="6" id="KW-1185">Reference proteome</keyword>
<accession>A0A154VHX1</accession>
<name>A0A154VHX1_9PROT</name>
<evidence type="ECO:0000256" key="2">
    <source>
        <dbReference type="ARBA" id="ARBA00023125"/>
    </source>
</evidence>
<dbReference type="PANTHER" id="PTHR43537">
    <property type="entry name" value="TRANSCRIPTIONAL REGULATOR, GNTR FAMILY"/>
    <property type="match status" value="1"/>
</dbReference>
<organism evidence="5 6">
    <name type="scientific">Oceanibaculum pacificum</name>
    <dbReference type="NCBI Taxonomy" id="580166"/>
    <lineage>
        <taxon>Bacteria</taxon>
        <taxon>Pseudomonadati</taxon>
        <taxon>Pseudomonadota</taxon>
        <taxon>Alphaproteobacteria</taxon>
        <taxon>Rhodospirillales</taxon>
        <taxon>Oceanibaculaceae</taxon>
        <taxon>Oceanibaculum</taxon>
    </lineage>
</organism>
<dbReference type="InterPro" id="IPR036388">
    <property type="entry name" value="WH-like_DNA-bd_sf"/>
</dbReference>
<dbReference type="SMART" id="SM00345">
    <property type="entry name" value="HTH_GNTR"/>
    <property type="match status" value="1"/>
</dbReference>
<dbReference type="AlphaFoldDB" id="A0A154VHX1"/>
<dbReference type="GO" id="GO:0003700">
    <property type="term" value="F:DNA-binding transcription factor activity"/>
    <property type="evidence" value="ECO:0007669"/>
    <property type="project" value="InterPro"/>
</dbReference>
<protein>
    <recommendedName>
        <fullName evidence="4">HTH gntR-type domain-containing protein</fullName>
    </recommendedName>
</protein>
<dbReference type="SUPFAM" id="SSF48008">
    <property type="entry name" value="GntR ligand-binding domain-like"/>
    <property type="match status" value="1"/>
</dbReference>
<reference evidence="5 6" key="1">
    <citation type="submission" date="2015-12" db="EMBL/GenBank/DDBJ databases">
        <title>Genome sequence of Oceanibaculum pacificum MCCC 1A02656.</title>
        <authorList>
            <person name="Lu L."/>
            <person name="Lai Q."/>
            <person name="Shao Z."/>
            <person name="Qian P."/>
        </authorList>
    </citation>
    <scope>NUCLEOTIDE SEQUENCE [LARGE SCALE GENOMIC DNA]</scope>
    <source>
        <strain evidence="5 6">MCCC 1A02656</strain>
    </source>
</reference>
<dbReference type="PROSITE" id="PS50949">
    <property type="entry name" value="HTH_GNTR"/>
    <property type="match status" value="1"/>
</dbReference>
<dbReference type="OrthoDB" id="9812290at2"/>
<proteinExistence type="predicted"/>
<dbReference type="RefSeq" id="WP_067559830.1">
    <property type="nucleotide sequence ID" value="NZ_LPXN01000160.1"/>
</dbReference>